<gene>
    <name evidence="2" type="ORF">BG844_11120</name>
</gene>
<proteinExistence type="predicted"/>
<dbReference type="EMBL" id="MEIA01000109">
    <property type="protein sequence ID" value="OJF14200.1"/>
    <property type="molecule type" value="Genomic_DNA"/>
</dbReference>
<organism evidence="2 3">
    <name type="scientific">Couchioplanes caeruleus subsp. caeruleus</name>
    <dbReference type="NCBI Taxonomy" id="56427"/>
    <lineage>
        <taxon>Bacteria</taxon>
        <taxon>Bacillati</taxon>
        <taxon>Actinomycetota</taxon>
        <taxon>Actinomycetes</taxon>
        <taxon>Micromonosporales</taxon>
        <taxon>Micromonosporaceae</taxon>
        <taxon>Couchioplanes</taxon>
    </lineage>
</organism>
<sequence>MANQAPPHIPSESRPSATDATRRFRRAPIARRHLTPLDPRRTAASTVDPVRLTTPTRRLAGRQPPKVATAPAPLVTAASRLIRLTTVGMASVTPASRLAAVGPTLPPKRRAPIVRRRLSPPTGKADKTAATRQLADPRNTAPAAVRPYVRQVLTGQARQGAKLPVHDRTSVARVHRTTPDRSVTALVARPHAVTFTPEPAMDLDALGRDLWRRFERQLRIEQERRGRR</sequence>
<dbReference type="Proteomes" id="UP000182486">
    <property type="component" value="Unassembled WGS sequence"/>
</dbReference>
<keyword evidence="3" id="KW-1185">Reference proteome</keyword>
<protein>
    <submittedName>
        <fullName evidence="2">Uncharacterized protein</fullName>
    </submittedName>
</protein>
<feature type="region of interest" description="Disordered" evidence="1">
    <location>
        <begin position="118"/>
        <end position="138"/>
    </location>
</feature>
<reference evidence="2 3" key="1">
    <citation type="submission" date="2016-09" db="EMBL/GenBank/DDBJ databases">
        <title>Couchioplanes caeruleus draft genome sequence.</title>
        <authorList>
            <person name="Sheehan J."/>
            <person name="Caffrey P."/>
        </authorList>
    </citation>
    <scope>NUCLEOTIDE SEQUENCE [LARGE SCALE GENOMIC DNA]</scope>
    <source>
        <strain evidence="2 3">DSM 43634</strain>
    </source>
</reference>
<name>A0A1K0FNB4_9ACTN</name>
<feature type="region of interest" description="Disordered" evidence="1">
    <location>
        <begin position="1"/>
        <end position="67"/>
    </location>
</feature>
<evidence type="ECO:0000313" key="2">
    <source>
        <dbReference type="EMBL" id="OJF14200.1"/>
    </source>
</evidence>
<accession>A0A1K0FNB4</accession>
<evidence type="ECO:0000313" key="3">
    <source>
        <dbReference type="Proteomes" id="UP000182486"/>
    </source>
</evidence>
<dbReference type="AlphaFoldDB" id="A0A1K0FNB4"/>
<comment type="caution">
    <text evidence="2">The sequence shown here is derived from an EMBL/GenBank/DDBJ whole genome shotgun (WGS) entry which is preliminary data.</text>
</comment>
<evidence type="ECO:0000256" key="1">
    <source>
        <dbReference type="SAM" id="MobiDB-lite"/>
    </source>
</evidence>
<feature type="compositionally biased region" description="Basic residues" evidence="1">
    <location>
        <begin position="23"/>
        <end position="34"/>
    </location>
</feature>